<dbReference type="Proteomes" id="UP000192708">
    <property type="component" value="Unassembled WGS sequence"/>
</dbReference>
<dbReference type="NCBIfam" id="TIGR01494">
    <property type="entry name" value="ATPase_P-type"/>
    <property type="match status" value="1"/>
</dbReference>
<feature type="transmembrane region" description="Helical" evidence="15">
    <location>
        <begin position="296"/>
        <end position="313"/>
    </location>
</feature>
<evidence type="ECO:0000256" key="2">
    <source>
        <dbReference type="ARBA" id="ARBA00006024"/>
    </source>
</evidence>
<keyword evidence="3" id="KW-0813">Transport</keyword>
<dbReference type="SUPFAM" id="SSF55008">
    <property type="entry name" value="HMA, heavy metal-associated domain"/>
    <property type="match status" value="1"/>
</dbReference>
<evidence type="ECO:0000256" key="6">
    <source>
        <dbReference type="ARBA" id="ARBA00022692"/>
    </source>
</evidence>
<keyword evidence="9 15" id="KW-0067">ATP-binding</keyword>
<dbReference type="InterPro" id="IPR023298">
    <property type="entry name" value="ATPase_P-typ_TM_dom_sf"/>
</dbReference>
<name>A0A1W1ZI46_9BURK</name>
<keyword evidence="12 15" id="KW-1133">Transmembrane helix</keyword>
<keyword evidence="18" id="KW-1185">Reference proteome</keyword>
<dbReference type="PANTHER" id="PTHR43520:SF5">
    <property type="entry name" value="CATION-TRANSPORTING P-TYPE ATPASE-RELATED"/>
    <property type="match status" value="1"/>
</dbReference>
<dbReference type="EMBL" id="FWXJ01000005">
    <property type="protein sequence ID" value="SMC48003.1"/>
    <property type="molecule type" value="Genomic_DNA"/>
</dbReference>
<evidence type="ECO:0000256" key="11">
    <source>
        <dbReference type="ARBA" id="ARBA00022967"/>
    </source>
</evidence>
<dbReference type="Gene3D" id="3.30.70.100">
    <property type="match status" value="1"/>
</dbReference>
<evidence type="ECO:0000256" key="14">
    <source>
        <dbReference type="ARBA" id="ARBA00023136"/>
    </source>
</evidence>
<dbReference type="GO" id="GO:0055070">
    <property type="term" value="P:copper ion homeostasis"/>
    <property type="evidence" value="ECO:0007669"/>
    <property type="project" value="TreeGrafter"/>
</dbReference>
<feature type="transmembrane region" description="Helical" evidence="15">
    <location>
        <begin position="226"/>
        <end position="251"/>
    </location>
</feature>
<evidence type="ECO:0000256" key="9">
    <source>
        <dbReference type="ARBA" id="ARBA00022840"/>
    </source>
</evidence>
<dbReference type="SUPFAM" id="SSF81653">
    <property type="entry name" value="Calcium ATPase, transduction domain A"/>
    <property type="match status" value="1"/>
</dbReference>
<dbReference type="InterPro" id="IPR018303">
    <property type="entry name" value="ATPase_P-typ_P_site"/>
</dbReference>
<dbReference type="PANTHER" id="PTHR43520">
    <property type="entry name" value="ATP7, ISOFORM B"/>
    <property type="match status" value="1"/>
</dbReference>
<comment type="similarity">
    <text evidence="2 15">Belongs to the cation transport ATPase (P-type) (TC 3.A.3) family. Type IB subfamily.</text>
</comment>
<dbReference type="GO" id="GO:0005886">
    <property type="term" value="C:plasma membrane"/>
    <property type="evidence" value="ECO:0007669"/>
    <property type="project" value="UniProtKB-SubCell"/>
</dbReference>
<dbReference type="PROSITE" id="PS00154">
    <property type="entry name" value="ATPASE_E1_E2"/>
    <property type="match status" value="1"/>
</dbReference>
<evidence type="ECO:0000256" key="5">
    <source>
        <dbReference type="ARBA" id="ARBA00022553"/>
    </source>
</evidence>
<feature type="transmembrane region" description="Helical" evidence="15">
    <location>
        <begin position="195"/>
        <end position="214"/>
    </location>
</feature>
<dbReference type="Pfam" id="PF00702">
    <property type="entry name" value="Hydrolase"/>
    <property type="match status" value="1"/>
</dbReference>
<dbReference type="Gene3D" id="3.40.1110.10">
    <property type="entry name" value="Calcium-transporting ATPase, cytoplasmic domain N"/>
    <property type="match status" value="1"/>
</dbReference>
<organism evidence="17 18">
    <name type="scientific">Polynucleobacter kasalickyi</name>
    <dbReference type="NCBI Taxonomy" id="1938817"/>
    <lineage>
        <taxon>Bacteria</taxon>
        <taxon>Pseudomonadati</taxon>
        <taxon>Pseudomonadota</taxon>
        <taxon>Betaproteobacteria</taxon>
        <taxon>Burkholderiales</taxon>
        <taxon>Burkholderiaceae</taxon>
        <taxon>Polynucleobacter</taxon>
    </lineage>
</organism>
<dbReference type="InterPro" id="IPR059000">
    <property type="entry name" value="ATPase_P-type_domA"/>
</dbReference>
<evidence type="ECO:0000256" key="12">
    <source>
        <dbReference type="ARBA" id="ARBA00022989"/>
    </source>
</evidence>
<evidence type="ECO:0000256" key="4">
    <source>
        <dbReference type="ARBA" id="ARBA00022475"/>
    </source>
</evidence>
<dbReference type="PRINTS" id="PR00119">
    <property type="entry name" value="CATATPASE"/>
</dbReference>
<dbReference type="Pfam" id="PF00122">
    <property type="entry name" value="E1-E2_ATPase"/>
    <property type="match status" value="1"/>
</dbReference>
<feature type="transmembrane region" description="Helical" evidence="15">
    <location>
        <begin position="797"/>
        <end position="816"/>
    </location>
</feature>
<evidence type="ECO:0000313" key="18">
    <source>
        <dbReference type="Proteomes" id="UP000192708"/>
    </source>
</evidence>
<evidence type="ECO:0000313" key="17">
    <source>
        <dbReference type="EMBL" id="SMC48003.1"/>
    </source>
</evidence>
<dbReference type="NCBIfam" id="TIGR01525">
    <property type="entry name" value="ATPase-IB_hvy"/>
    <property type="match status" value="1"/>
</dbReference>
<dbReference type="PROSITE" id="PS01229">
    <property type="entry name" value="COF_2"/>
    <property type="match status" value="1"/>
</dbReference>
<feature type="transmembrane region" description="Helical" evidence="15">
    <location>
        <begin position="271"/>
        <end position="290"/>
    </location>
</feature>
<evidence type="ECO:0000256" key="8">
    <source>
        <dbReference type="ARBA" id="ARBA00022741"/>
    </source>
</evidence>
<dbReference type="Gene3D" id="3.40.50.1000">
    <property type="entry name" value="HAD superfamily/HAD-like"/>
    <property type="match status" value="1"/>
</dbReference>
<evidence type="ECO:0000256" key="15">
    <source>
        <dbReference type="RuleBase" id="RU362081"/>
    </source>
</evidence>
<dbReference type="InterPro" id="IPR001757">
    <property type="entry name" value="P_typ_ATPase"/>
</dbReference>
<evidence type="ECO:0000256" key="13">
    <source>
        <dbReference type="ARBA" id="ARBA00023065"/>
    </source>
</evidence>
<keyword evidence="14 15" id="KW-0472">Membrane</keyword>
<gene>
    <name evidence="17" type="ORF">SAMN06296008_105158</name>
</gene>
<dbReference type="AlphaFoldDB" id="A0A1W1ZI46"/>
<comment type="subcellular location">
    <subcellularLocation>
        <location evidence="1">Cell membrane</location>
        <topology evidence="1">Multi-pass membrane protein</topology>
    </subcellularLocation>
</comment>
<keyword evidence="10" id="KW-0460">Magnesium</keyword>
<dbReference type="CDD" id="cd00371">
    <property type="entry name" value="HMA"/>
    <property type="match status" value="1"/>
</dbReference>
<feature type="transmembrane region" description="Helical" evidence="15">
    <location>
        <begin position="455"/>
        <end position="477"/>
    </location>
</feature>
<dbReference type="InterPro" id="IPR021993">
    <property type="entry name" value="ATPase-cat-bd"/>
</dbReference>
<evidence type="ECO:0000256" key="1">
    <source>
        <dbReference type="ARBA" id="ARBA00004651"/>
    </source>
</evidence>
<dbReference type="Gene3D" id="2.70.150.10">
    <property type="entry name" value="Calcium-transporting ATPase, cytoplasmic transduction domain A"/>
    <property type="match status" value="1"/>
</dbReference>
<keyword evidence="4 15" id="KW-1003">Cell membrane</keyword>
<evidence type="ECO:0000259" key="16">
    <source>
        <dbReference type="PROSITE" id="PS50846"/>
    </source>
</evidence>
<evidence type="ECO:0000256" key="3">
    <source>
        <dbReference type="ARBA" id="ARBA00022448"/>
    </source>
</evidence>
<keyword evidence="5" id="KW-0597">Phosphoprotein</keyword>
<dbReference type="InterPro" id="IPR027256">
    <property type="entry name" value="P-typ_ATPase_IB"/>
</dbReference>
<dbReference type="InterPro" id="IPR036412">
    <property type="entry name" value="HAD-like_sf"/>
</dbReference>
<keyword evidence="6 15" id="KW-0812">Transmembrane</keyword>
<keyword evidence="7 15" id="KW-0479">Metal-binding</keyword>
<evidence type="ECO:0000256" key="10">
    <source>
        <dbReference type="ARBA" id="ARBA00022842"/>
    </source>
</evidence>
<dbReference type="GO" id="GO:0005524">
    <property type="term" value="F:ATP binding"/>
    <property type="evidence" value="ECO:0007669"/>
    <property type="project" value="UniProtKB-UniRule"/>
</dbReference>
<protein>
    <submittedName>
        <fullName evidence="17">Cu2+-exporting ATPase</fullName>
    </submittedName>
</protein>
<sequence length="848" mass="93770">MAIKQNSSFFDSTKTDLTCYHCGSMCDGKDLLPGEIAGELKTFCCVGCLSIAQMIHGQGLEVFYTRRDAKDFSSNRPNLEGQANEDQFLVYDHPAMLEKYAPTLKDGTGHRKVTLRIENIQCAACVWLNEQHWRRLPGIRDVQVNYITQRAVIVFDSNLSNLSDLLIASQQIGYRAWPFELSKSAELAKKEERQILFRLGVAMLGMMQVMMYAWPTYVDPIEIDEAYLRLMGWAGWLLTLPVIFFSAAPMFQNAYKSIQYFSKTRTLHMDVPISVAIGISWLFGTAHLIINVGATYFDSITMFVALLLLARFIELKARHQTQNAVEGLAMQLPTTCNLVKEVDLTRLGSKRVQIVPLQIIEIGNILQVFPGEVIPADGIVLEQAVTVSEAILTGESQPISKLPNEQVYAGSYNLESTLYLQVTALGSQTKIAAIAHLLETALSQKPQYASTSEKLASYFVMGLLFVAVVTGVVWYLLGNEHPWERALAVLVVTCPCALSLAIPLALAASQGLFAKNGLVVISPDGLDKLNHFDIVFLDKTGTVTLGEMQVVKVSNYQQQLSLAEIRGIAKALEFEQNHPIANAICSDTSCSLTEYESMERFDLNQPKQYLTGCGVICGDWRIGSPTWIEAELSQPQLLRDELLNLSPGTTPICLMYRTNLVAIFELRDVLRPGVREFVDSLLQLGKVPYLISGDDLVSVRYFAEQLGIHQYFANCTPEEKLRQVEVFQQQGKKILAIGDGVNDAPFLGLASISIAMGQAAPLSQVGADLILFSANFDVLKNALIHAKNTQVIIQQNLIWGLLYNLLALPLAMMGYVGPLGAAVGMSISSILVSFNASRLGKWKLRSTH</sequence>
<dbReference type="GO" id="GO:0016887">
    <property type="term" value="F:ATP hydrolysis activity"/>
    <property type="evidence" value="ECO:0007669"/>
    <property type="project" value="InterPro"/>
</dbReference>
<dbReference type="InterPro" id="IPR023299">
    <property type="entry name" value="ATPase_P-typ_cyto_dom_N"/>
</dbReference>
<dbReference type="GO" id="GO:0043682">
    <property type="term" value="F:P-type divalent copper transporter activity"/>
    <property type="evidence" value="ECO:0007669"/>
    <property type="project" value="TreeGrafter"/>
</dbReference>
<dbReference type="SUPFAM" id="SSF56784">
    <property type="entry name" value="HAD-like"/>
    <property type="match status" value="1"/>
</dbReference>
<dbReference type="InterPro" id="IPR036163">
    <property type="entry name" value="HMA_dom_sf"/>
</dbReference>
<dbReference type="RefSeq" id="WP_084283308.1">
    <property type="nucleotide sequence ID" value="NZ_FWXJ01000005.1"/>
</dbReference>
<dbReference type="InterPro" id="IPR008250">
    <property type="entry name" value="ATPase_P-typ_transduc_dom_A_sf"/>
</dbReference>
<dbReference type="GO" id="GO:0005507">
    <property type="term" value="F:copper ion binding"/>
    <property type="evidence" value="ECO:0007669"/>
    <property type="project" value="TreeGrafter"/>
</dbReference>
<dbReference type="SUPFAM" id="SSF81665">
    <property type="entry name" value="Calcium ATPase, transmembrane domain M"/>
    <property type="match status" value="1"/>
</dbReference>
<accession>A0A1W1ZI46</accession>
<evidence type="ECO:0000256" key="7">
    <source>
        <dbReference type="ARBA" id="ARBA00022723"/>
    </source>
</evidence>
<feature type="domain" description="HMA" evidence="16">
    <location>
        <begin position="111"/>
        <end position="177"/>
    </location>
</feature>
<dbReference type="OrthoDB" id="8552908at2"/>
<dbReference type="InterPro" id="IPR006121">
    <property type="entry name" value="HMA_dom"/>
</dbReference>
<dbReference type="Pfam" id="PF12156">
    <property type="entry name" value="ATPase-cat_bd"/>
    <property type="match status" value="1"/>
</dbReference>
<keyword evidence="8 15" id="KW-0547">Nucleotide-binding</keyword>
<proteinExistence type="inferred from homology"/>
<keyword evidence="11" id="KW-1278">Translocase</keyword>
<dbReference type="STRING" id="1938817.SAMN06296008_105158"/>
<dbReference type="InterPro" id="IPR023214">
    <property type="entry name" value="HAD_sf"/>
</dbReference>
<feature type="transmembrane region" description="Helical" evidence="15">
    <location>
        <begin position="489"/>
        <end position="508"/>
    </location>
</feature>
<dbReference type="PROSITE" id="PS50846">
    <property type="entry name" value="HMA_2"/>
    <property type="match status" value="1"/>
</dbReference>
<reference evidence="17 18" key="1">
    <citation type="submission" date="2017-04" db="EMBL/GenBank/DDBJ databases">
        <authorList>
            <person name="Afonso C.L."/>
            <person name="Miller P.J."/>
            <person name="Scott M.A."/>
            <person name="Spackman E."/>
            <person name="Goraichik I."/>
            <person name="Dimitrov K.M."/>
            <person name="Suarez D.L."/>
            <person name="Swayne D.E."/>
        </authorList>
    </citation>
    <scope>NUCLEOTIDE SEQUENCE [LARGE SCALE GENOMIC DNA]</scope>
    <source>
        <strain evidence="17 18">VK13</strain>
    </source>
</reference>
<keyword evidence="13" id="KW-0406">Ion transport</keyword>